<dbReference type="InterPro" id="IPR000644">
    <property type="entry name" value="CBS_dom"/>
</dbReference>
<dbReference type="Gene3D" id="3.30.465.10">
    <property type="match status" value="1"/>
</dbReference>
<feature type="domain" description="CBS" evidence="10">
    <location>
        <begin position="208"/>
        <end position="270"/>
    </location>
</feature>
<proteinExistence type="predicted"/>
<feature type="domain" description="CNNM transmembrane" evidence="11">
    <location>
        <begin position="1"/>
        <end position="189"/>
    </location>
</feature>
<keyword evidence="13" id="KW-1185">Reference proteome</keyword>
<dbReference type="PROSITE" id="PS51371">
    <property type="entry name" value="CBS"/>
    <property type="match status" value="2"/>
</dbReference>
<feature type="transmembrane region" description="Helical" evidence="9">
    <location>
        <begin position="6"/>
        <end position="32"/>
    </location>
</feature>
<evidence type="ECO:0000256" key="5">
    <source>
        <dbReference type="ARBA" id="ARBA00023122"/>
    </source>
</evidence>
<evidence type="ECO:0000256" key="7">
    <source>
        <dbReference type="PROSITE-ProRule" id="PRU00703"/>
    </source>
</evidence>
<dbReference type="InterPro" id="IPR002550">
    <property type="entry name" value="CNNM"/>
</dbReference>
<dbReference type="RefSeq" id="WP_149265294.1">
    <property type="nucleotide sequence ID" value="NZ_VFJB01000001.1"/>
</dbReference>
<dbReference type="InterPro" id="IPR046342">
    <property type="entry name" value="CBS_dom_sf"/>
</dbReference>
<feature type="domain" description="CBS" evidence="10">
    <location>
        <begin position="273"/>
        <end position="330"/>
    </location>
</feature>
<protein>
    <submittedName>
        <fullName evidence="12">HlyC/CorC family transporter</fullName>
    </submittedName>
</protein>
<keyword evidence="3" id="KW-0677">Repeat</keyword>
<dbReference type="PANTHER" id="PTHR22777:SF17">
    <property type="entry name" value="UPF0053 PROTEIN SLL0260"/>
    <property type="match status" value="1"/>
</dbReference>
<evidence type="ECO:0000256" key="9">
    <source>
        <dbReference type="SAM" id="Phobius"/>
    </source>
</evidence>
<feature type="transmembrane region" description="Helical" evidence="9">
    <location>
        <begin position="133"/>
        <end position="153"/>
    </location>
</feature>
<dbReference type="SMART" id="SM00116">
    <property type="entry name" value="CBS"/>
    <property type="match status" value="2"/>
</dbReference>
<evidence type="ECO:0000259" key="11">
    <source>
        <dbReference type="PROSITE" id="PS51846"/>
    </source>
</evidence>
<dbReference type="InterPro" id="IPR036318">
    <property type="entry name" value="FAD-bd_PCMH-like_sf"/>
</dbReference>
<dbReference type="GO" id="GO:0050660">
    <property type="term" value="F:flavin adenine dinucleotide binding"/>
    <property type="evidence" value="ECO:0007669"/>
    <property type="project" value="InterPro"/>
</dbReference>
<dbReference type="Gene3D" id="3.10.580.10">
    <property type="entry name" value="CBS-domain"/>
    <property type="match status" value="1"/>
</dbReference>
<evidence type="ECO:0000256" key="6">
    <source>
        <dbReference type="ARBA" id="ARBA00023136"/>
    </source>
</evidence>
<evidence type="ECO:0000256" key="3">
    <source>
        <dbReference type="ARBA" id="ARBA00022737"/>
    </source>
</evidence>
<evidence type="ECO:0000313" key="13">
    <source>
        <dbReference type="Proteomes" id="UP000322876"/>
    </source>
</evidence>
<dbReference type="Pfam" id="PF03471">
    <property type="entry name" value="CorC_HlyC"/>
    <property type="match status" value="1"/>
</dbReference>
<keyword evidence="4 8" id="KW-1133">Transmembrane helix</keyword>
<reference evidence="12 13" key="1">
    <citation type="submission" date="2019-06" db="EMBL/GenBank/DDBJ databases">
        <title>Genomic insights into carbon and energy metabolism of Deferribacter autotrophicus revealed new metabolic traits in the phylum Deferribacteres.</title>
        <authorList>
            <person name="Slobodkin A.I."/>
            <person name="Slobodkina G.B."/>
            <person name="Allioux M."/>
            <person name="Alain K."/>
            <person name="Jebbar M."/>
            <person name="Shadrin V."/>
            <person name="Kublanov I.V."/>
            <person name="Toshchakov S.V."/>
            <person name="Bonch-Osmolovskaya E.A."/>
        </authorList>
    </citation>
    <scope>NUCLEOTIDE SEQUENCE [LARGE SCALE GENOMIC DNA]</scope>
    <source>
        <strain evidence="12 13">SL50</strain>
    </source>
</reference>
<dbReference type="SMART" id="SM01091">
    <property type="entry name" value="CorC_HlyC"/>
    <property type="match status" value="1"/>
</dbReference>
<dbReference type="GO" id="GO:0005886">
    <property type="term" value="C:plasma membrane"/>
    <property type="evidence" value="ECO:0007669"/>
    <property type="project" value="TreeGrafter"/>
</dbReference>
<dbReference type="OrthoDB" id="9798188at2"/>
<dbReference type="PANTHER" id="PTHR22777">
    <property type="entry name" value="HEMOLYSIN-RELATED"/>
    <property type="match status" value="1"/>
</dbReference>
<name>A0A5A8F5S4_9BACT</name>
<dbReference type="FunFam" id="3.10.580.10:FF:000002">
    <property type="entry name" value="Magnesium/cobalt efflux protein CorC"/>
    <property type="match status" value="1"/>
</dbReference>
<dbReference type="Proteomes" id="UP000322876">
    <property type="component" value="Unassembled WGS sequence"/>
</dbReference>
<gene>
    <name evidence="12" type="ORF">FHQ18_00945</name>
</gene>
<feature type="transmembrane region" description="Helical" evidence="9">
    <location>
        <begin position="93"/>
        <end position="112"/>
    </location>
</feature>
<sequence>MEISIMAEIFIVIGCLILSGFFSASETALTALNELKVKHMLEEYGSRVKDLELWLLHPNKVLNTILIGNNIVNIFGSIVAADIAEKYFGNAQIALTTGVMTFLVLVFGEVMPKTFAKYNAETISRIFIKILKIFYKAFYPFTFSLNILVKLLIRIMGGKLENSQPKITEDELEFLINIGGEEGILENQKKEMLHNIFEISETLVKEIMVPRTDMVAVRVDLPIEEVLKVVIETEYSRIPVYEGKMDNIVGILYTKDLIKELKNGFEHFELKKILRKPYFVPETKKIDDLLREFQINHIHLAIVIDEYGGVAGLVTLEDIIEEIVGEIRDEFDKEEDRIIPVDDNTFIIDPLLDIDDFCEYFKLERDESMDDYETVGGLIYFLAGKIPEVGEEYRYKNFLFKILEKDGKKLEKLQLTILGDTEVEE</sequence>
<dbReference type="SUPFAM" id="SSF56176">
    <property type="entry name" value="FAD-binding/transporter-associated domain-like"/>
    <property type="match status" value="1"/>
</dbReference>
<dbReference type="SUPFAM" id="SSF54631">
    <property type="entry name" value="CBS-domain pair"/>
    <property type="match status" value="1"/>
</dbReference>
<evidence type="ECO:0000256" key="2">
    <source>
        <dbReference type="ARBA" id="ARBA00022692"/>
    </source>
</evidence>
<evidence type="ECO:0000256" key="8">
    <source>
        <dbReference type="PROSITE-ProRule" id="PRU01193"/>
    </source>
</evidence>
<keyword evidence="2 8" id="KW-0812">Transmembrane</keyword>
<keyword evidence="5 7" id="KW-0129">CBS domain</keyword>
<dbReference type="AlphaFoldDB" id="A0A5A8F5S4"/>
<dbReference type="Pfam" id="PF00571">
    <property type="entry name" value="CBS"/>
    <property type="match status" value="2"/>
</dbReference>
<evidence type="ECO:0000256" key="4">
    <source>
        <dbReference type="ARBA" id="ARBA00022989"/>
    </source>
</evidence>
<evidence type="ECO:0000259" key="10">
    <source>
        <dbReference type="PROSITE" id="PS51371"/>
    </source>
</evidence>
<dbReference type="EMBL" id="VFJB01000001">
    <property type="protein sequence ID" value="KAA0259474.1"/>
    <property type="molecule type" value="Genomic_DNA"/>
</dbReference>
<dbReference type="InterPro" id="IPR005170">
    <property type="entry name" value="Transptr-assoc_dom"/>
</dbReference>
<evidence type="ECO:0000256" key="1">
    <source>
        <dbReference type="ARBA" id="ARBA00004141"/>
    </source>
</evidence>
<organism evidence="12 13">
    <name type="scientific">Deferribacter autotrophicus</name>
    <dbReference type="NCBI Taxonomy" id="500465"/>
    <lineage>
        <taxon>Bacteria</taxon>
        <taxon>Pseudomonadati</taxon>
        <taxon>Deferribacterota</taxon>
        <taxon>Deferribacteres</taxon>
        <taxon>Deferribacterales</taxon>
        <taxon>Deferribacteraceae</taxon>
        <taxon>Deferribacter</taxon>
    </lineage>
</organism>
<dbReference type="Pfam" id="PF01595">
    <property type="entry name" value="CNNM"/>
    <property type="match status" value="1"/>
</dbReference>
<keyword evidence="6 8" id="KW-0472">Membrane</keyword>
<dbReference type="CDD" id="cd04590">
    <property type="entry name" value="CBS_pair_CorC_HlyC_assoc"/>
    <property type="match status" value="1"/>
</dbReference>
<dbReference type="InterPro" id="IPR044751">
    <property type="entry name" value="Ion_transp-like_CBS"/>
</dbReference>
<accession>A0A5A8F5S4</accession>
<comment type="subcellular location">
    <subcellularLocation>
        <location evidence="1">Membrane</location>
        <topology evidence="1">Multi-pass membrane protein</topology>
    </subcellularLocation>
</comment>
<dbReference type="InterPro" id="IPR016169">
    <property type="entry name" value="FAD-bd_PCMH_sub2"/>
</dbReference>
<comment type="caution">
    <text evidence="12">The sequence shown here is derived from an EMBL/GenBank/DDBJ whole genome shotgun (WGS) entry which is preliminary data.</text>
</comment>
<dbReference type="PROSITE" id="PS51846">
    <property type="entry name" value="CNNM"/>
    <property type="match status" value="1"/>
</dbReference>
<evidence type="ECO:0000313" key="12">
    <source>
        <dbReference type="EMBL" id="KAA0259474.1"/>
    </source>
</evidence>